<dbReference type="Pfam" id="PF07714">
    <property type="entry name" value="PK_Tyr_Ser-Thr"/>
    <property type="match status" value="1"/>
</dbReference>
<keyword evidence="6" id="KW-0732">Signal</keyword>
<dbReference type="PIRSF" id="PIRSF000641">
    <property type="entry name" value="SRK"/>
    <property type="match status" value="1"/>
</dbReference>
<keyword evidence="14" id="KW-0325">Glycoprotein</keyword>
<evidence type="ECO:0000256" key="1">
    <source>
        <dbReference type="ARBA" id="ARBA00004167"/>
    </source>
</evidence>
<evidence type="ECO:0000256" key="9">
    <source>
        <dbReference type="ARBA" id="ARBA00022840"/>
    </source>
</evidence>
<dbReference type="InterPro" id="IPR011009">
    <property type="entry name" value="Kinase-like_dom_sf"/>
</dbReference>
<comment type="caution">
    <text evidence="22">The sequence shown here is derived from an EMBL/GenBank/DDBJ whole genome shotgun (WGS) entry which is preliminary data.</text>
</comment>
<dbReference type="EMBL" id="CM035414">
    <property type="protein sequence ID" value="KAH7429610.1"/>
    <property type="molecule type" value="Genomic_DNA"/>
</dbReference>
<evidence type="ECO:0000256" key="7">
    <source>
        <dbReference type="ARBA" id="ARBA00022741"/>
    </source>
</evidence>
<proteinExistence type="inferred from homology"/>
<dbReference type="InterPro" id="IPR000719">
    <property type="entry name" value="Prot_kinase_dom"/>
</dbReference>
<keyword evidence="5 19" id="KW-0812">Transmembrane</keyword>
<dbReference type="EC" id="2.7.11.1" evidence="17"/>
<keyword evidence="9 17" id="KW-0067">ATP-binding</keyword>
<feature type="domain" description="Bulb-type lectin" evidence="21">
    <location>
        <begin position="1"/>
        <end position="97"/>
    </location>
</feature>
<evidence type="ECO:0000256" key="12">
    <source>
        <dbReference type="ARBA" id="ARBA00023157"/>
    </source>
</evidence>
<keyword evidence="3" id="KW-0245">EGF-like domain</keyword>
<organism evidence="22 23">
    <name type="scientific">Ceratopteris richardii</name>
    <name type="common">Triangle waterfern</name>
    <dbReference type="NCBI Taxonomy" id="49495"/>
    <lineage>
        <taxon>Eukaryota</taxon>
        <taxon>Viridiplantae</taxon>
        <taxon>Streptophyta</taxon>
        <taxon>Embryophyta</taxon>
        <taxon>Tracheophyta</taxon>
        <taxon>Polypodiopsida</taxon>
        <taxon>Polypodiidae</taxon>
        <taxon>Polypodiales</taxon>
        <taxon>Pteridineae</taxon>
        <taxon>Pteridaceae</taxon>
        <taxon>Parkerioideae</taxon>
        <taxon>Ceratopteris</taxon>
    </lineage>
</organism>
<gene>
    <name evidence="22" type="ORF">KP509_09G058600</name>
</gene>
<keyword evidence="7 17" id="KW-0547">Nucleotide-binding</keyword>
<evidence type="ECO:0000256" key="19">
    <source>
        <dbReference type="SAM" id="Phobius"/>
    </source>
</evidence>
<dbReference type="Gene3D" id="2.90.10.10">
    <property type="entry name" value="Bulb-type lectin domain"/>
    <property type="match status" value="1"/>
</dbReference>
<dbReference type="GO" id="GO:0004674">
    <property type="term" value="F:protein serine/threonine kinase activity"/>
    <property type="evidence" value="ECO:0007669"/>
    <property type="project" value="UniProtKB-KW"/>
</dbReference>
<dbReference type="SUPFAM" id="SSF56112">
    <property type="entry name" value="Protein kinase-like (PK-like)"/>
    <property type="match status" value="1"/>
</dbReference>
<dbReference type="AlphaFoldDB" id="A0A8T2U4Z7"/>
<keyword evidence="12" id="KW-1015">Disulfide bond</keyword>
<dbReference type="InterPro" id="IPR051343">
    <property type="entry name" value="G-type_lectin_kinases/EP1-like"/>
</dbReference>
<evidence type="ECO:0000313" key="22">
    <source>
        <dbReference type="EMBL" id="KAH7429610.1"/>
    </source>
</evidence>
<evidence type="ECO:0000256" key="14">
    <source>
        <dbReference type="ARBA" id="ARBA00023180"/>
    </source>
</evidence>
<dbReference type="SMART" id="SM00108">
    <property type="entry name" value="B_lectin"/>
    <property type="match status" value="1"/>
</dbReference>
<evidence type="ECO:0000256" key="18">
    <source>
        <dbReference type="PROSITE-ProRule" id="PRU10141"/>
    </source>
</evidence>
<name>A0A8T2U4Z7_CERRI</name>
<keyword evidence="10 19" id="KW-1133">Transmembrane helix</keyword>
<keyword evidence="13" id="KW-0675">Receptor</keyword>
<reference evidence="22" key="1">
    <citation type="submission" date="2021-08" db="EMBL/GenBank/DDBJ databases">
        <title>WGS assembly of Ceratopteris richardii.</title>
        <authorList>
            <person name="Marchant D.B."/>
            <person name="Chen G."/>
            <person name="Jenkins J."/>
            <person name="Shu S."/>
            <person name="Leebens-Mack J."/>
            <person name="Grimwood J."/>
            <person name="Schmutz J."/>
            <person name="Soltis P."/>
            <person name="Soltis D."/>
            <person name="Chen Z.-H."/>
        </authorList>
    </citation>
    <scope>NUCLEOTIDE SEQUENCE</scope>
    <source>
        <strain evidence="22">Whitten #5841</strain>
        <tissue evidence="22">Leaf</tissue>
    </source>
</reference>
<dbReference type="PROSITE" id="PS00108">
    <property type="entry name" value="PROTEIN_KINASE_ST"/>
    <property type="match status" value="1"/>
</dbReference>
<dbReference type="GO" id="GO:0016020">
    <property type="term" value="C:membrane"/>
    <property type="evidence" value="ECO:0007669"/>
    <property type="project" value="UniProtKB-SubCell"/>
</dbReference>
<keyword evidence="4 17" id="KW-0808">Transferase</keyword>
<feature type="binding site" evidence="18">
    <location>
        <position position="547"/>
    </location>
    <ligand>
        <name>ATP</name>
        <dbReference type="ChEBI" id="CHEBI:30616"/>
    </ligand>
</feature>
<comment type="catalytic activity">
    <reaction evidence="16 17">
        <text>L-seryl-[protein] + ATP = O-phospho-L-seryl-[protein] + ADP + H(+)</text>
        <dbReference type="Rhea" id="RHEA:17989"/>
        <dbReference type="Rhea" id="RHEA-COMP:9863"/>
        <dbReference type="Rhea" id="RHEA-COMP:11604"/>
        <dbReference type="ChEBI" id="CHEBI:15378"/>
        <dbReference type="ChEBI" id="CHEBI:29999"/>
        <dbReference type="ChEBI" id="CHEBI:30616"/>
        <dbReference type="ChEBI" id="CHEBI:83421"/>
        <dbReference type="ChEBI" id="CHEBI:456216"/>
        <dbReference type="EC" id="2.7.11.1"/>
    </reaction>
</comment>
<evidence type="ECO:0000256" key="6">
    <source>
        <dbReference type="ARBA" id="ARBA00022729"/>
    </source>
</evidence>
<dbReference type="Gene3D" id="3.30.200.20">
    <property type="entry name" value="Phosphorylase Kinase, domain 1"/>
    <property type="match status" value="1"/>
</dbReference>
<evidence type="ECO:0000256" key="5">
    <source>
        <dbReference type="ARBA" id="ARBA00022692"/>
    </source>
</evidence>
<comment type="subcellular location">
    <subcellularLocation>
        <location evidence="1">Membrane</location>
        <topology evidence="1">Single-pass membrane protein</topology>
    </subcellularLocation>
</comment>
<accession>A0A8T2U4Z7</accession>
<keyword evidence="8 17" id="KW-0418">Kinase</keyword>
<dbReference type="GO" id="GO:0005524">
    <property type="term" value="F:ATP binding"/>
    <property type="evidence" value="ECO:0007669"/>
    <property type="project" value="UniProtKB-UniRule"/>
</dbReference>
<dbReference type="FunFam" id="3.30.200.20:FF:000178">
    <property type="entry name" value="serine/threonine-protein kinase PBS1-like"/>
    <property type="match status" value="1"/>
</dbReference>
<evidence type="ECO:0000256" key="4">
    <source>
        <dbReference type="ARBA" id="ARBA00022679"/>
    </source>
</evidence>
<dbReference type="PROSITE" id="PS50011">
    <property type="entry name" value="PROTEIN_KINASE_DOM"/>
    <property type="match status" value="1"/>
</dbReference>
<dbReference type="SUPFAM" id="SSF51110">
    <property type="entry name" value="alpha-D-mannose-specific plant lectins"/>
    <property type="match status" value="1"/>
</dbReference>
<dbReference type="OMA" id="ENWIFHE"/>
<evidence type="ECO:0000256" key="3">
    <source>
        <dbReference type="ARBA" id="ARBA00022536"/>
    </source>
</evidence>
<dbReference type="Proteomes" id="UP000825935">
    <property type="component" value="Chromosome 9"/>
</dbReference>
<evidence type="ECO:0000313" key="23">
    <source>
        <dbReference type="Proteomes" id="UP000825935"/>
    </source>
</evidence>
<evidence type="ECO:0000256" key="8">
    <source>
        <dbReference type="ARBA" id="ARBA00022777"/>
    </source>
</evidence>
<evidence type="ECO:0000256" key="13">
    <source>
        <dbReference type="ARBA" id="ARBA00023170"/>
    </source>
</evidence>
<evidence type="ECO:0000256" key="10">
    <source>
        <dbReference type="ARBA" id="ARBA00022989"/>
    </source>
</evidence>
<comment type="catalytic activity">
    <reaction evidence="15 17">
        <text>L-threonyl-[protein] + ATP = O-phospho-L-threonyl-[protein] + ADP + H(+)</text>
        <dbReference type="Rhea" id="RHEA:46608"/>
        <dbReference type="Rhea" id="RHEA-COMP:11060"/>
        <dbReference type="Rhea" id="RHEA-COMP:11605"/>
        <dbReference type="ChEBI" id="CHEBI:15378"/>
        <dbReference type="ChEBI" id="CHEBI:30013"/>
        <dbReference type="ChEBI" id="CHEBI:30616"/>
        <dbReference type="ChEBI" id="CHEBI:61977"/>
        <dbReference type="ChEBI" id="CHEBI:456216"/>
        <dbReference type="EC" id="2.7.11.1"/>
    </reaction>
</comment>
<feature type="domain" description="Protein kinase" evidence="20">
    <location>
        <begin position="519"/>
        <end position="714"/>
    </location>
</feature>
<comment type="similarity">
    <text evidence="17">Belongs to the protein kinase superfamily. Ser/Thr protein kinase family.</text>
</comment>
<evidence type="ECO:0000256" key="2">
    <source>
        <dbReference type="ARBA" id="ARBA00022527"/>
    </source>
</evidence>
<dbReference type="InterPro" id="IPR008271">
    <property type="entry name" value="Ser/Thr_kinase_AS"/>
</dbReference>
<dbReference type="InterPro" id="IPR036426">
    <property type="entry name" value="Bulb-type_lectin_dom_sf"/>
</dbReference>
<dbReference type="SMART" id="SM00220">
    <property type="entry name" value="S_TKc"/>
    <property type="match status" value="1"/>
</dbReference>
<keyword evidence="2 17" id="KW-0723">Serine/threonine-protein kinase</keyword>
<dbReference type="Gene3D" id="1.10.510.10">
    <property type="entry name" value="Transferase(Phosphotransferase) domain 1"/>
    <property type="match status" value="1"/>
</dbReference>
<dbReference type="OrthoDB" id="1987869at2759"/>
<feature type="transmembrane region" description="Helical" evidence="19">
    <location>
        <begin position="454"/>
        <end position="476"/>
    </location>
</feature>
<keyword evidence="11 19" id="KW-0472">Membrane</keyword>
<evidence type="ECO:0000259" key="21">
    <source>
        <dbReference type="PROSITE" id="PS50927"/>
    </source>
</evidence>
<dbReference type="InterPro" id="IPR001480">
    <property type="entry name" value="Bulb-type_lectin_dom"/>
</dbReference>
<dbReference type="PROSITE" id="PS00107">
    <property type="entry name" value="PROTEIN_KINASE_ATP"/>
    <property type="match status" value="1"/>
</dbReference>
<dbReference type="InterPro" id="IPR001245">
    <property type="entry name" value="Ser-Thr/Tyr_kinase_cat_dom"/>
</dbReference>
<evidence type="ECO:0000256" key="15">
    <source>
        <dbReference type="ARBA" id="ARBA00047899"/>
    </source>
</evidence>
<evidence type="ECO:0000256" key="16">
    <source>
        <dbReference type="ARBA" id="ARBA00048679"/>
    </source>
</evidence>
<dbReference type="PANTHER" id="PTHR47976">
    <property type="entry name" value="G-TYPE LECTIN S-RECEPTOR-LIKE SERINE/THREONINE-PROTEIN KINASE SD2-5"/>
    <property type="match status" value="1"/>
</dbReference>
<dbReference type="InterPro" id="IPR024171">
    <property type="entry name" value="SRK-like_kinase"/>
</dbReference>
<evidence type="ECO:0000256" key="17">
    <source>
        <dbReference type="PIRNR" id="PIRNR000641"/>
    </source>
</evidence>
<protein>
    <recommendedName>
        <fullName evidence="17">Receptor-like serine/threonine-protein kinase</fullName>
        <ecNumber evidence="17">2.7.11.1</ecNumber>
    </recommendedName>
</protein>
<evidence type="ECO:0000256" key="11">
    <source>
        <dbReference type="ARBA" id="ARBA00023136"/>
    </source>
</evidence>
<keyword evidence="23" id="KW-1185">Reference proteome</keyword>
<dbReference type="Pfam" id="PF01453">
    <property type="entry name" value="B_lectin"/>
    <property type="match status" value="1"/>
</dbReference>
<dbReference type="FunFam" id="1.10.510.10:FF:001023">
    <property type="entry name" value="Os07g0541700 protein"/>
    <property type="match status" value="1"/>
</dbReference>
<dbReference type="InterPro" id="IPR017441">
    <property type="entry name" value="Protein_kinase_ATP_BS"/>
</dbReference>
<sequence>MEPQLEINHAFSRNEIPFQGYAILWAANRGSPAQGKSLSLTLSADGDLVFYGDGKMETPAWSSGTSGQGVTRMELTQNPANLKLIDSKNRTIWQSMDHPFNTLSVGQTLQVGMKLVSWNSGNDFSEGKFSLIVEPSFQLKLLYTADLAAEPLPYWIWHPNKDKFPAACRHLEFGSTALASCLDSNGFVNISQTYSVFVSNDGLSVGSIINDTVLASTLTDDTLQRTVLKLDSDGALRIFFVDRTWIKYADLFQNDTCLLPTRCGTYGICTSNGQCTCPDLEVDRSLPLPFSFSNASDPSQGCVVAQSLSFNCSTQLIQNMEPDLQMLPLTGGLDYFANQFNGYTDVQFTDNGTSNPVAQECNSLCLKNCSCLASLWHVDSRTCFHVHGQIGSFRGAVNSSNYKAYVKLSVPSRQSPMPSLGFVPAPLPLPPLSSVPPLPMLPLSSVHGASSKQIILGTVIGVGGFLLVCVFMSTLFHRKCYKHPRKWKKAQKLDVSAGADLLFDLPNRFTFEELDTATNGFSQKLGRGGFGAVYYGTLPDGTRVAVKRLEGLRQGEKEFRSELRIMGGANHHNLLQLIGFCVEEEKRLLVYRFMENGSLDRWLFKSSASLADRENTEKLEGCGAVKKLSWEMRYNIAVGVAKGLAYLHEGCRKHILHLDIKPQNILLDEDFVPKVADFGLSRHMERNESNVMTSVRGTPGYLALSGSKVGAVLA</sequence>
<dbReference type="PROSITE" id="PS50927">
    <property type="entry name" value="BULB_LECTIN"/>
    <property type="match status" value="1"/>
</dbReference>
<evidence type="ECO:0000259" key="20">
    <source>
        <dbReference type="PROSITE" id="PS50011"/>
    </source>
</evidence>